<keyword evidence="2" id="KW-0282">Flagellum</keyword>
<dbReference type="EMBL" id="FNDK01000002">
    <property type="protein sequence ID" value="SDH19537.1"/>
    <property type="molecule type" value="Genomic_DNA"/>
</dbReference>
<dbReference type="STRING" id="568899.SAMN05192534_102133"/>
<dbReference type="GO" id="GO:0005198">
    <property type="term" value="F:structural molecule activity"/>
    <property type="evidence" value="ECO:0007669"/>
    <property type="project" value="InterPro"/>
</dbReference>
<name>A0A1G8AF85_9BACI</name>
<evidence type="ECO:0000313" key="3">
    <source>
        <dbReference type="Proteomes" id="UP000199163"/>
    </source>
</evidence>
<dbReference type="GO" id="GO:0009424">
    <property type="term" value="C:bacterial-type flagellum hook"/>
    <property type="evidence" value="ECO:0007669"/>
    <property type="project" value="InterPro"/>
</dbReference>
<dbReference type="SUPFAM" id="SSF64518">
    <property type="entry name" value="Phase 1 flagellin"/>
    <property type="match status" value="1"/>
</dbReference>
<dbReference type="AlphaFoldDB" id="A0A1G8AF85"/>
<dbReference type="NCBIfam" id="TIGR02550">
    <property type="entry name" value="flagell_flgL"/>
    <property type="match status" value="1"/>
</dbReference>
<keyword evidence="3" id="KW-1185">Reference proteome</keyword>
<reference evidence="2 3" key="1">
    <citation type="submission" date="2016-10" db="EMBL/GenBank/DDBJ databases">
        <authorList>
            <person name="de Groot N.N."/>
        </authorList>
    </citation>
    <scope>NUCLEOTIDE SEQUENCE [LARGE SCALE GENOMIC DNA]</scope>
    <source>
        <strain evidence="2 3">DSM 21632</strain>
    </source>
</reference>
<keyword evidence="2" id="KW-0966">Cell projection</keyword>
<accession>A0A1G8AF85</accession>
<keyword evidence="2" id="KW-0969">Cilium</keyword>
<protein>
    <submittedName>
        <fullName evidence="2">Flagellar hook-associated protein 3 FlgL</fullName>
    </submittedName>
</protein>
<dbReference type="OrthoDB" id="9758307at2"/>
<dbReference type="Pfam" id="PF00669">
    <property type="entry name" value="Flagellin_N"/>
    <property type="match status" value="1"/>
</dbReference>
<organism evidence="2 3">
    <name type="scientific">Alteribacillus persepolensis</name>
    <dbReference type="NCBI Taxonomy" id="568899"/>
    <lineage>
        <taxon>Bacteria</taxon>
        <taxon>Bacillati</taxon>
        <taxon>Bacillota</taxon>
        <taxon>Bacilli</taxon>
        <taxon>Bacillales</taxon>
        <taxon>Bacillaceae</taxon>
        <taxon>Alteribacillus</taxon>
    </lineage>
</organism>
<dbReference type="InterPro" id="IPR001029">
    <property type="entry name" value="Flagellin_N"/>
</dbReference>
<dbReference type="InterPro" id="IPR001492">
    <property type="entry name" value="Flagellin"/>
</dbReference>
<dbReference type="Proteomes" id="UP000199163">
    <property type="component" value="Unassembled WGS sequence"/>
</dbReference>
<dbReference type="RefSeq" id="WP_091271406.1">
    <property type="nucleotide sequence ID" value="NZ_FNDK01000002.1"/>
</dbReference>
<evidence type="ECO:0000313" key="2">
    <source>
        <dbReference type="EMBL" id="SDH19537.1"/>
    </source>
</evidence>
<gene>
    <name evidence="2" type="ORF">SAMN05192534_102133</name>
</gene>
<proteinExistence type="predicted"/>
<dbReference type="GO" id="GO:0071973">
    <property type="term" value="P:bacterial-type flagellum-dependent cell motility"/>
    <property type="evidence" value="ECO:0007669"/>
    <property type="project" value="InterPro"/>
</dbReference>
<dbReference type="PANTHER" id="PTHR42792:SF1">
    <property type="entry name" value="FLAGELLAR HOOK-ASSOCIATED PROTEIN 3"/>
    <property type="match status" value="1"/>
</dbReference>
<feature type="domain" description="Flagellin N-terminal" evidence="1">
    <location>
        <begin position="5"/>
        <end position="139"/>
    </location>
</feature>
<dbReference type="InterPro" id="IPR013384">
    <property type="entry name" value="Flagell_FlgL"/>
</dbReference>
<sequence>MRVTQTMLAQNSLRHLSQSYDQLGRLQDQLSTGKKITRASQDPVAAMNGMRYRSQSAEVQQFQRNSGEVYNWMESSDDALDKATQALHRVRELATQAANDSYDENQRANIAKEVSQLYEHLVSMANTKSNDKYIFNGADTTNPPVDQDGLDLSLSSIEDLPNDEKEQHSIAFRGNVYRYEETDGDEVTFKNEHNHTTITIDFAGDEAAVSHKSEGDTTELRDRDVVLARNDAVSADKKDVEMELLQGVTIPVNANAENVFSSALFGDVKRLEKALEDPEADGEELTTFIDTIDQHVDNMVNERAEMGARLNRVEMIEERLGSQEVIAERIMSENEDADMEKVITDLMSQENVHRAALGAGARIIQPTLMDFLR</sequence>
<dbReference type="Gene3D" id="1.20.1330.10">
    <property type="entry name" value="f41 fragment of flagellin, N-terminal domain"/>
    <property type="match status" value="1"/>
</dbReference>
<dbReference type="PANTHER" id="PTHR42792">
    <property type="entry name" value="FLAGELLIN"/>
    <property type="match status" value="1"/>
</dbReference>
<evidence type="ECO:0000259" key="1">
    <source>
        <dbReference type="Pfam" id="PF00669"/>
    </source>
</evidence>